<dbReference type="GeneID" id="94347310"/>
<dbReference type="EMBL" id="SHOA02000053">
    <property type="protein sequence ID" value="TDH71628.1"/>
    <property type="molecule type" value="Genomic_DNA"/>
</dbReference>
<evidence type="ECO:0000256" key="1">
    <source>
        <dbReference type="SAM" id="MobiDB-lite"/>
    </source>
</evidence>
<evidence type="ECO:0000313" key="3">
    <source>
        <dbReference type="EMBL" id="TDH71628.1"/>
    </source>
</evidence>
<keyword evidence="4" id="KW-1185">Reference proteome</keyword>
<proteinExistence type="predicted"/>
<comment type="caution">
    <text evidence="3">The sequence shown here is derived from an EMBL/GenBank/DDBJ whole genome shotgun (WGS) entry which is preliminary data.</text>
</comment>
<dbReference type="KEGG" id="blac:94347310"/>
<dbReference type="RefSeq" id="XP_067821127.1">
    <property type="nucleotide sequence ID" value="XM_067961639.1"/>
</dbReference>
<accession>A0A976FRF2</accession>
<reference evidence="3" key="2">
    <citation type="submission" date="2021-07" db="EMBL/GenBank/DDBJ databases">
        <authorList>
            <person name="Fletcher K."/>
        </authorList>
    </citation>
    <scope>NUCLEOTIDE SEQUENCE</scope>
    <source>
        <strain evidence="3">SF5</strain>
    </source>
</reference>
<evidence type="ECO:0000313" key="4">
    <source>
        <dbReference type="Proteomes" id="UP000294530"/>
    </source>
</evidence>
<protein>
    <submittedName>
        <fullName evidence="3">Uncharacterized protein</fullName>
    </submittedName>
</protein>
<gene>
    <name evidence="3" type="ORF">CCR75_003545</name>
    <name evidence="2" type="ORF">CCR75_006868</name>
</gene>
<feature type="region of interest" description="Disordered" evidence="1">
    <location>
        <begin position="1"/>
        <end position="21"/>
    </location>
</feature>
<organism evidence="3 4">
    <name type="scientific">Bremia lactucae</name>
    <name type="common">Lettuce downy mildew</name>
    <dbReference type="NCBI Taxonomy" id="4779"/>
    <lineage>
        <taxon>Eukaryota</taxon>
        <taxon>Sar</taxon>
        <taxon>Stramenopiles</taxon>
        <taxon>Oomycota</taxon>
        <taxon>Peronosporomycetes</taxon>
        <taxon>Peronosporales</taxon>
        <taxon>Peronosporaceae</taxon>
        <taxon>Bremia</taxon>
    </lineage>
</organism>
<sequence>MASPVSPTIESSRSPSEMAPLGPFVESEKAQMELYSTLAKTNSEETLEKEVLVTDQTLNRFEV</sequence>
<name>A0A976FRF2_BRELC</name>
<dbReference type="EMBL" id="SHOA02000044">
    <property type="protein sequence ID" value="TDH71571.1"/>
    <property type="molecule type" value="Genomic_DNA"/>
</dbReference>
<dbReference type="Proteomes" id="UP000294530">
    <property type="component" value="Unassembled WGS sequence"/>
</dbReference>
<reference evidence="3 4" key="1">
    <citation type="journal article" date="2021" name="Genome Biol.">
        <title>AFLAP: assembly-free linkage analysis pipeline using k-mers from genome sequencing data.</title>
        <authorList>
            <person name="Fletcher K."/>
            <person name="Zhang L."/>
            <person name="Gil J."/>
            <person name="Han R."/>
            <person name="Cavanaugh K."/>
            <person name="Michelmore R."/>
        </authorList>
    </citation>
    <scope>NUCLEOTIDE SEQUENCE [LARGE SCALE GENOMIC DNA]</scope>
    <source>
        <strain evidence="3 4">SF5</strain>
    </source>
</reference>
<feature type="compositionally biased region" description="Polar residues" evidence="1">
    <location>
        <begin position="1"/>
        <end position="15"/>
    </location>
</feature>
<evidence type="ECO:0000313" key="2">
    <source>
        <dbReference type="EMBL" id="TDH71571.1"/>
    </source>
</evidence>
<dbReference type="AlphaFoldDB" id="A0A976FRF2"/>